<dbReference type="InterPro" id="IPR012337">
    <property type="entry name" value="RNaseH-like_sf"/>
</dbReference>
<dbReference type="InterPro" id="IPR005227">
    <property type="entry name" value="YqgF"/>
</dbReference>
<keyword evidence="3 5" id="KW-0540">Nuclease</keyword>
<keyword evidence="1 5" id="KW-0963">Cytoplasm</keyword>
<dbReference type="Proteomes" id="UP000064249">
    <property type="component" value="Unassembled WGS sequence"/>
</dbReference>
<comment type="similarity">
    <text evidence="5">Belongs to the YqgF HJR family.</text>
</comment>
<feature type="domain" description="YqgF/RNase H-like" evidence="6">
    <location>
        <begin position="8"/>
        <end position="108"/>
    </location>
</feature>
<dbReference type="InterPro" id="IPR037027">
    <property type="entry name" value="YqgF/RNaseH-like_dom_sf"/>
</dbReference>
<protein>
    <recommendedName>
        <fullName evidence="5">Putative pre-16S rRNA nuclease</fullName>
        <ecNumber evidence="5">3.1.-.-</ecNumber>
    </recommendedName>
</protein>
<comment type="caution">
    <text evidence="7">The sequence shown here is derived from an EMBL/GenBank/DDBJ whole genome shotgun (WGS) entry which is preliminary data.</text>
</comment>
<keyword evidence="2 5" id="KW-0690">Ribosome biogenesis</keyword>
<evidence type="ECO:0000313" key="8">
    <source>
        <dbReference type="Proteomes" id="UP000064249"/>
    </source>
</evidence>
<dbReference type="HAMAP" id="MF_00651">
    <property type="entry name" value="Nuclease_YqgF"/>
    <property type="match status" value="1"/>
</dbReference>
<dbReference type="PANTHER" id="PTHR33317:SF4">
    <property type="entry name" value="POLYNUCLEOTIDYL TRANSFERASE, RIBONUCLEASE H-LIKE SUPERFAMILY PROTEIN"/>
    <property type="match status" value="1"/>
</dbReference>
<dbReference type="GO" id="GO:0005829">
    <property type="term" value="C:cytosol"/>
    <property type="evidence" value="ECO:0007669"/>
    <property type="project" value="TreeGrafter"/>
</dbReference>
<sequence length="147" mass="16330">MVKNNSMKRYLGIDPGEKHIGVAISDPSGTISRPFCIIQHTSYQESAEKIAGLCREQEIGEIIIGVSQDEDGEATFSGRKALRLGEALKNSISIPVQYWDETGTTRAAQQSRREMGVRRKHRQGHLDDVAACILLQSYLDFLCEHGV</sequence>
<dbReference type="PANTHER" id="PTHR33317">
    <property type="entry name" value="POLYNUCLEOTIDYL TRANSFERASE, RIBONUCLEASE H-LIKE SUPERFAMILY PROTEIN"/>
    <property type="match status" value="1"/>
</dbReference>
<dbReference type="EC" id="3.1.-.-" evidence="5"/>
<name>A0A101FZ46_9CHLR</name>
<dbReference type="NCBIfam" id="TIGR00250">
    <property type="entry name" value="RNAse_H_YqgF"/>
    <property type="match status" value="1"/>
</dbReference>
<dbReference type="SUPFAM" id="SSF53098">
    <property type="entry name" value="Ribonuclease H-like"/>
    <property type="match status" value="1"/>
</dbReference>
<evidence type="ECO:0000259" key="6">
    <source>
        <dbReference type="SMART" id="SM00732"/>
    </source>
</evidence>
<comment type="subcellular location">
    <subcellularLocation>
        <location evidence="5">Cytoplasm</location>
    </subcellularLocation>
</comment>
<comment type="function">
    <text evidence="5">Could be a nuclease involved in processing of the 5'-end of pre-16S rRNA.</text>
</comment>
<dbReference type="Pfam" id="PF03652">
    <property type="entry name" value="RuvX"/>
    <property type="match status" value="1"/>
</dbReference>
<dbReference type="InterPro" id="IPR006641">
    <property type="entry name" value="YqgF/RNaseH-like_dom"/>
</dbReference>
<reference evidence="7 8" key="1">
    <citation type="journal article" date="2015" name="MBio">
        <title>Genome-Resolved Metagenomic Analysis Reveals Roles for Candidate Phyla and Other Microbial Community Members in Biogeochemical Transformations in Oil Reservoirs.</title>
        <authorList>
            <person name="Hu P."/>
            <person name="Tom L."/>
            <person name="Singh A."/>
            <person name="Thomas B.C."/>
            <person name="Baker B.J."/>
            <person name="Piceno Y.M."/>
            <person name="Andersen G.L."/>
            <person name="Banfield J.F."/>
        </authorList>
    </citation>
    <scope>NUCLEOTIDE SEQUENCE [LARGE SCALE GENOMIC DNA]</scope>
    <source>
        <strain evidence="7">46_16</strain>
    </source>
</reference>
<accession>A0A101FZ46</accession>
<dbReference type="CDD" id="cd16964">
    <property type="entry name" value="YqgF"/>
    <property type="match status" value="1"/>
</dbReference>
<gene>
    <name evidence="7" type="ORF">XD73_0061</name>
</gene>
<dbReference type="Gene3D" id="3.30.420.140">
    <property type="entry name" value="YqgF/RNase H-like domain"/>
    <property type="match status" value="1"/>
</dbReference>
<evidence type="ECO:0000313" key="7">
    <source>
        <dbReference type="EMBL" id="KUK47115.1"/>
    </source>
</evidence>
<keyword evidence="4 5" id="KW-0378">Hydrolase</keyword>
<dbReference type="AlphaFoldDB" id="A0A101FZ46"/>
<evidence type="ECO:0000256" key="4">
    <source>
        <dbReference type="ARBA" id="ARBA00022801"/>
    </source>
</evidence>
<proteinExistence type="inferred from homology"/>
<evidence type="ECO:0000256" key="5">
    <source>
        <dbReference type="HAMAP-Rule" id="MF_00651"/>
    </source>
</evidence>
<dbReference type="GO" id="GO:0000967">
    <property type="term" value="P:rRNA 5'-end processing"/>
    <property type="evidence" value="ECO:0007669"/>
    <property type="project" value="UniProtKB-UniRule"/>
</dbReference>
<evidence type="ECO:0000256" key="1">
    <source>
        <dbReference type="ARBA" id="ARBA00022490"/>
    </source>
</evidence>
<organism evidence="7 8">
    <name type="scientific">Anaerolinea thermophila</name>
    <dbReference type="NCBI Taxonomy" id="167964"/>
    <lineage>
        <taxon>Bacteria</taxon>
        <taxon>Bacillati</taxon>
        <taxon>Chloroflexota</taxon>
        <taxon>Anaerolineae</taxon>
        <taxon>Anaerolineales</taxon>
        <taxon>Anaerolineaceae</taxon>
        <taxon>Anaerolinea</taxon>
    </lineage>
</organism>
<evidence type="ECO:0000256" key="2">
    <source>
        <dbReference type="ARBA" id="ARBA00022517"/>
    </source>
</evidence>
<dbReference type="EMBL" id="LGFU01000001">
    <property type="protein sequence ID" value="KUK47115.1"/>
    <property type="molecule type" value="Genomic_DNA"/>
</dbReference>
<dbReference type="GO" id="GO:0016788">
    <property type="term" value="F:hydrolase activity, acting on ester bonds"/>
    <property type="evidence" value="ECO:0007669"/>
    <property type="project" value="UniProtKB-UniRule"/>
</dbReference>
<evidence type="ECO:0000256" key="3">
    <source>
        <dbReference type="ARBA" id="ARBA00022722"/>
    </source>
</evidence>
<dbReference type="SMART" id="SM00732">
    <property type="entry name" value="YqgFc"/>
    <property type="match status" value="1"/>
</dbReference>
<dbReference type="GO" id="GO:0004518">
    <property type="term" value="F:nuclease activity"/>
    <property type="evidence" value="ECO:0007669"/>
    <property type="project" value="UniProtKB-KW"/>
</dbReference>